<accession>A0ABU0NI49</accession>
<dbReference type="EMBL" id="JAUSWV010000002">
    <property type="protein sequence ID" value="MDQ0578408.1"/>
    <property type="molecule type" value="Genomic_DNA"/>
</dbReference>
<dbReference type="Proteomes" id="UP001230654">
    <property type="component" value="Unassembled WGS sequence"/>
</dbReference>
<comment type="caution">
    <text evidence="1">The sequence shown here is derived from an EMBL/GenBank/DDBJ whole genome shotgun (WGS) entry which is preliminary data.</text>
</comment>
<evidence type="ECO:0000313" key="2">
    <source>
        <dbReference type="Proteomes" id="UP001230654"/>
    </source>
</evidence>
<reference evidence="1 2" key="1">
    <citation type="submission" date="2023-07" db="EMBL/GenBank/DDBJ databases">
        <title>Comparative genomics of wheat-associated soil bacteria to identify genetic determinants of phenazine resistance.</title>
        <authorList>
            <person name="Mouncey N."/>
        </authorList>
    </citation>
    <scope>NUCLEOTIDE SEQUENCE [LARGE SCALE GENOMIC DNA]</scope>
    <source>
        <strain evidence="1 2">B2I6</strain>
    </source>
</reference>
<sequence length="43" mass="5025">MWAEHGVTEPLLRDFLGLLEAIQEELNSRWDGQDRFGRHENSA</sequence>
<protein>
    <submittedName>
        <fullName evidence="1">Uncharacterized protein</fullName>
    </submittedName>
</protein>
<name>A0ABU0NI49_STRRH</name>
<gene>
    <name evidence="1" type="ORF">QF030_000586</name>
</gene>
<keyword evidence="2" id="KW-1185">Reference proteome</keyword>
<evidence type="ECO:0000313" key="1">
    <source>
        <dbReference type="EMBL" id="MDQ0578408.1"/>
    </source>
</evidence>
<organism evidence="1 2">
    <name type="scientific">Streptomyces rishiriensis</name>
    <dbReference type="NCBI Taxonomy" id="68264"/>
    <lineage>
        <taxon>Bacteria</taxon>
        <taxon>Bacillati</taxon>
        <taxon>Actinomycetota</taxon>
        <taxon>Actinomycetes</taxon>
        <taxon>Kitasatosporales</taxon>
        <taxon>Streptomycetaceae</taxon>
        <taxon>Streptomyces</taxon>
    </lineage>
</organism>
<proteinExistence type="predicted"/>